<feature type="compositionally biased region" description="Low complexity" evidence="2">
    <location>
        <begin position="506"/>
        <end position="530"/>
    </location>
</feature>
<dbReference type="GeneID" id="94174625"/>
<dbReference type="AlphaFoldDB" id="A0A836HKN5"/>
<evidence type="ECO:0000313" key="3">
    <source>
        <dbReference type="EMBL" id="KAG5485880.1"/>
    </source>
</evidence>
<keyword evidence="4" id="KW-1185">Reference proteome</keyword>
<dbReference type="Gene3D" id="1.25.40.10">
    <property type="entry name" value="Tetratricopeptide repeat domain"/>
    <property type="match status" value="1"/>
</dbReference>
<protein>
    <submittedName>
        <fullName evidence="3">Uncharacterized protein</fullName>
    </submittedName>
</protein>
<feature type="region of interest" description="Disordered" evidence="2">
    <location>
        <begin position="563"/>
        <end position="674"/>
    </location>
</feature>
<proteinExistence type="predicted"/>
<feature type="region of interest" description="Disordered" evidence="2">
    <location>
        <begin position="749"/>
        <end position="785"/>
    </location>
</feature>
<reference evidence="3 4" key="1">
    <citation type="submission" date="2021-02" db="EMBL/GenBank/DDBJ databases">
        <title>Leishmania (Mundinia) enrietti genome sequencing and assembly.</title>
        <authorList>
            <person name="Almutairi H."/>
            <person name="Gatherer D."/>
        </authorList>
    </citation>
    <scope>NUCLEOTIDE SEQUENCE [LARGE SCALE GENOMIC DNA]</scope>
    <source>
        <strain evidence="3">CUR178</strain>
    </source>
</reference>
<evidence type="ECO:0000313" key="4">
    <source>
        <dbReference type="Proteomes" id="UP000674179"/>
    </source>
</evidence>
<dbReference type="PROSITE" id="PS50005">
    <property type="entry name" value="TPR"/>
    <property type="match status" value="1"/>
</dbReference>
<dbReference type="EMBL" id="JAFHKP010000006">
    <property type="protein sequence ID" value="KAG5485880.1"/>
    <property type="molecule type" value="Genomic_DNA"/>
</dbReference>
<feature type="compositionally biased region" description="Polar residues" evidence="2">
    <location>
        <begin position="576"/>
        <end position="585"/>
    </location>
</feature>
<feature type="compositionally biased region" description="Low complexity" evidence="2">
    <location>
        <begin position="904"/>
        <end position="916"/>
    </location>
</feature>
<feature type="region of interest" description="Disordered" evidence="2">
    <location>
        <begin position="82"/>
        <end position="107"/>
    </location>
</feature>
<feature type="region of interest" description="Disordered" evidence="2">
    <location>
        <begin position="835"/>
        <end position="861"/>
    </location>
</feature>
<dbReference type="InterPro" id="IPR011990">
    <property type="entry name" value="TPR-like_helical_dom_sf"/>
</dbReference>
<feature type="compositionally biased region" description="Basic and acidic residues" evidence="2">
    <location>
        <begin position="946"/>
        <end position="957"/>
    </location>
</feature>
<dbReference type="InterPro" id="IPR019734">
    <property type="entry name" value="TPR_rpt"/>
</dbReference>
<feature type="compositionally biased region" description="Low complexity" evidence="2">
    <location>
        <begin position="640"/>
        <end position="652"/>
    </location>
</feature>
<evidence type="ECO:0000256" key="1">
    <source>
        <dbReference type="PROSITE-ProRule" id="PRU00339"/>
    </source>
</evidence>
<feature type="compositionally biased region" description="Polar residues" evidence="2">
    <location>
        <begin position="962"/>
        <end position="980"/>
    </location>
</feature>
<feature type="region of interest" description="Disordered" evidence="2">
    <location>
        <begin position="898"/>
        <end position="987"/>
    </location>
</feature>
<organism evidence="3 4">
    <name type="scientific">Leishmania enriettii</name>
    <dbReference type="NCBI Taxonomy" id="5663"/>
    <lineage>
        <taxon>Eukaryota</taxon>
        <taxon>Discoba</taxon>
        <taxon>Euglenozoa</taxon>
        <taxon>Kinetoplastea</taxon>
        <taxon>Metakinetoplastina</taxon>
        <taxon>Trypanosomatida</taxon>
        <taxon>Trypanosomatidae</taxon>
        <taxon>Leishmaniinae</taxon>
        <taxon>Leishmania</taxon>
    </lineage>
</organism>
<feature type="region of interest" description="Disordered" evidence="2">
    <location>
        <begin position="482"/>
        <end position="536"/>
    </location>
</feature>
<comment type="caution">
    <text evidence="3">The sequence shown here is derived from an EMBL/GenBank/DDBJ whole genome shotgun (WGS) entry which is preliminary data.</text>
</comment>
<dbReference type="SMART" id="SM00028">
    <property type="entry name" value="TPR"/>
    <property type="match status" value="2"/>
</dbReference>
<name>A0A836HKN5_LEIEN</name>
<keyword evidence="1" id="KW-0802">TPR repeat</keyword>
<sequence length="987" mass="103406">MMLPEAQPICDAASLGAFGTGDAADGAMLASIGSACSPTRSSTPGHRQQYQQRVLRQSICGSGSYVAAVRCSSALPIVQSSIASDKVSPRRPAATAAGTTTPPQLPFGPVAAAGAAGWGDHDHLLHQRQSEEPPLTPGGEDFVHEILAMNTLAMEQCYAALAATDGTAAGVGAAVATSNPNATVTSEEPMRILGEAYMRVDENSAQGLPGPLLDELKTTTLNNMGVVECNRGQPRQALSHFEAARQLEENNGISSPSIALNMCAAYNALRMFDKATAAALEAIDMLRSLELQRRRNHRLAAATAAPLDGSGHPWSCGGGATHRSAKDGDASTTDLLLEAAAAPKIADSQNDALWGAAWNNLAVAQINTARGSTDTSEYTNALFLFQNAMRATQELLGMQHPMSKAVIATFRSVRRALRNHGAFKQHHSLLRAPLPPVDPREQEWEEAQVEAIPGRTRHGTLQQLRQQLTVTFRGEVTGGQKMVERLDSTPYPGAVGQPYQRQQRMRSASSGRATTTAATSSRNRSSSGNRRQPRLQAGASQLLRSMPLSRTLSHASAVYGNPHPLLYSPPPPGQHMESTPPSFSASARMAATQYDGPAAPAGGAISVADSGRQSRGQDQHIRTNSSRDGGMRRTPPPPRQQQQQQPATVAAAKGGGRRGKLATAGSHLSQTAPNPSCSCGYAQNNAASVAAVPPPPQPTRPPVFKMLPPIGIPSYTGGAAAPVASFAERSEVRTATAAAVPFEHTNAAFSDTSSSTTASLFMHHPPQRPSQAARAAPNRSMPATTSVSAYNGASGAEHVHQSKLLLLATPSTGVASTTSYYPIEVASAPVVNAAEDHGPASTPLTAPSTVPEDGDPSGGAHELFRGMWVTVDPHYVHRGPRVFGRPAYYIATTLDVTEDGKGGSVSVTGAGTSSAVPPTQTDSGTHPALPTLTYSSSGSEGESDVEGERRAPHESIVHHRSSVSTDARSPSVPSLTNTLEETSRMTK</sequence>
<dbReference type="Proteomes" id="UP000674179">
    <property type="component" value="Chromosome 6"/>
</dbReference>
<dbReference type="KEGG" id="lenr:94174625"/>
<dbReference type="RefSeq" id="XP_067695605.1">
    <property type="nucleotide sequence ID" value="XM_067839115.1"/>
</dbReference>
<gene>
    <name evidence="3" type="ORF">CUR178_07474</name>
</gene>
<dbReference type="SUPFAM" id="SSF48452">
    <property type="entry name" value="TPR-like"/>
    <property type="match status" value="1"/>
</dbReference>
<feature type="repeat" description="TPR" evidence="1">
    <location>
        <begin position="218"/>
        <end position="251"/>
    </location>
</feature>
<feature type="compositionally biased region" description="Low complexity" evidence="2">
    <location>
        <begin position="749"/>
        <end position="759"/>
    </location>
</feature>
<feature type="compositionally biased region" description="Low complexity" evidence="2">
    <location>
        <begin position="90"/>
        <end position="102"/>
    </location>
</feature>
<accession>A0A836HKN5</accession>
<dbReference type="OrthoDB" id="266971at2759"/>
<evidence type="ECO:0000256" key="2">
    <source>
        <dbReference type="SAM" id="MobiDB-lite"/>
    </source>
</evidence>